<dbReference type="InterPro" id="IPR040092">
    <property type="entry name" value="TBRG1"/>
</dbReference>
<gene>
    <name evidence="1" type="ORF">EUGRSUZ_G02429</name>
</gene>
<dbReference type="EMBL" id="KK198759">
    <property type="protein sequence ID" value="KCW64861.1"/>
    <property type="molecule type" value="Genomic_DNA"/>
</dbReference>
<sequence length="90" mass="9509">MAFSDFLCHEGVGVLSGQGIIATNGGCIYMWELSTGKRLGTPHQFPGGSVSCIATSDSTPAVFAAVGDGGKLLVYRHSQFKAIDREMMQP</sequence>
<dbReference type="SUPFAM" id="SSF50978">
    <property type="entry name" value="WD40 repeat-like"/>
    <property type="match status" value="1"/>
</dbReference>
<dbReference type="eggNOG" id="ENOG502QSEX">
    <property type="taxonomic scope" value="Eukaryota"/>
</dbReference>
<organism evidence="1">
    <name type="scientific">Eucalyptus grandis</name>
    <name type="common">Flooded gum</name>
    <dbReference type="NCBI Taxonomy" id="71139"/>
    <lineage>
        <taxon>Eukaryota</taxon>
        <taxon>Viridiplantae</taxon>
        <taxon>Streptophyta</taxon>
        <taxon>Embryophyta</taxon>
        <taxon>Tracheophyta</taxon>
        <taxon>Spermatophyta</taxon>
        <taxon>Magnoliopsida</taxon>
        <taxon>eudicotyledons</taxon>
        <taxon>Gunneridae</taxon>
        <taxon>Pentapetalae</taxon>
        <taxon>rosids</taxon>
        <taxon>malvids</taxon>
        <taxon>Myrtales</taxon>
        <taxon>Myrtaceae</taxon>
        <taxon>Myrtoideae</taxon>
        <taxon>Eucalypteae</taxon>
        <taxon>Eucalyptus</taxon>
    </lineage>
</organism>
<dbReference type="PANTHER" id="PTHR22715:SF1">
    <property type="entry name" value="DNA BINDING PROTEIN"/>
    <property type="match status" value="1"/>
</dbReference>
<dbReference type="InParanoid" id="A0A059BG58"/>
<dbReference type="AlphaFoldDB" id="A0A059BG58"/>
<dbReference type="STRING" id="71139.A0A059BG58"/>
<dbReference type="Gene3D" id="2.130.10.10">
    <property type="entry name" value="YVTN repeat-like/Quinoprotein amine dehydrogenase"/>
    <property type="match status" value="1"/>
</dbReference>
<name>A0A059BG58_EUCGR</name>
<dbReference type="Gramene" id="KCW64861">
    <property type="protein sequence ID" value="KCW64861"/>
    <property type="gene ID" value="EUGRSUZ_G02429"/>
</dbReference>
<reference evidence="1" key="1">
    <citation type="submission" date="2013-07" db="EMBL/GenBank/DDBJ databases">
        <title>The genome of Eucalyptus grandis.</title>
        <authorList>
            <person name="Schmutz J."/>
            <person name="Hayes R."/>
            <person name="Myburg A."/>
            <person name="Tuskan G."/>
            <person name="Grattapaglia D."/>
            <person name="Rokhsar D.S."/>
        </authorList>
    </citation>
    <scope>NUCLEOTIDE SEQUENCE</scope>
    <source>
        <tissue evidence="1">Leaf extractions</tissue>
    </source>
</reference>
<accession>A0A059BG58</accession>
<proteinExistence type="predicted"/>
<dbReference type="InterPro" id="IPR015943">
    <property type="entry name" value="WD40/YVTN_repeat-like_dom_sf"/>
</dbReference>
<evidence type="ECO:0000313" key="1">
    <source>
        <dbReference type="EMBL" id="KCW64861.1"/>
    </source>
</evidence>
<dbReference type="PANTHER" id="PTHR22715">
    <property type="entry name" value="TRANSFORMING GROWTH FACTOR BETA REGULATED GENE 1"/>
    <property type="match status" value="1"/>
</dbReference>
<evidence type="ECO:0008006" key="2">
    <source>
        <dbReference type="Google" id="ProtNLM"/>
    </source>
</evidence>
<dbReference type="InterPro" id="IPR036322">
    <property type="entry name" value="WD40_repeat_dom_sf"/>
</dbReference>
<protein>
    <recommendedName>
        <fullName evidence="2">Anaphase-promoting complex subunit 4 WD40 domain-containing protein</fullName>
    </recommendedName>
</protein>